<gene>
    <name evidence="1" type="ORF">SDC9_174004</name>
</gene>
<organism evidence="1">
    <name type="scientific">bioreactor metagenome</name>
    <dbReference type="NCBI Taxonomy" id="1076179"/>
    <lineage>
        <taxon>unclassified sequences</taxon>
        <taxon>metagenomes</taxon>
        <taxon>ecological metagenomes</taxon>
    </lineage>
</organism>
<dbReference type="EMBL" id="VSSQ01076147">
    <property type="protein sequence ID" value="MPN26579.1"/>
    <property type="molecule type" value="Genomic_DNA"/>
</dbReference>
<sequence length="89" mass="9155">MWNGSVAAAVVTAQAPVCQMHHQVGRTVRAAADPATGRAGQHGCIAAPVEKHQALLPPLQTFANRGLQCGAEALVQLQPSGIDTAHLGQ</sequence>
<comment type="caution">
    <text evidence="1">The sequence shown here is derived from an EMBL/GenBank/DDBJ whole genome shotgun (WGS) entry which is preliminary data.</text>
</comment>
<name>A0A645GL48_9ZZZZ</name>
<protein>
    <submittedName>
        <fullName evidence="1">Uncharacterized protein</fullName>
    </submittedName>
</protein>
<proteinExistence type="predicted"/>
<dbReference type="AlphaFoldDB" id="A0A645GL48"/>
<reference evidence="1" key="1">
    <citation type="submission" date="2019-08" db="EMBL/GenBank/DDBJ databases">
        <authorList>
            <person name="Kucharzyk K."/>
            <person name="Murdoch R.W."/>
            <person name="Higgins S."/>
            <person name="Loffler F."/>
        </authorList>
    </citation>
    <scope>NUCLEOTIDE SEQUENCE</scope>
</reference>
<accession>A0A645GL48</accession>
<evidence type="ECO:0000313" key="1">
    <source>
        <dbReference type="EMBL" id="MPN26579.1"/>
    </source>
</evidence>